<evidence type="ECO:0000256" key="2">
    <source>
        <dbReference type="SAM" id="SignalP"/>
    </source>
</evidence>
<dbReference type="AlphaFoldDB" id="A0A0L9T6B7"/>
<feature type="signal peptide" evidence="2">
    <location>
        <begin position="1"/>
        <end position="16"/>
    </location>
</feature>
<protein>
    <submittedName>
        <fullName evidence="3">Uncharacterized protein</fullName>
    </submittedName>
</protein>
<feature type="compositionally biased region" description="Polar residues" evidence="1">
    <location>
        <begin position="83"/>
        <end position="94"/>
    </location>
</feature>
<evidence type="ECO:0000256" key="1">
    <source>
        <dbReference type="SAM" id="MobiDB-lite"/>
    </source>
</evidence>
<evidence type="ECO:0000313" key="3">
    <source>
        <dbReference type="EMBL" id="KOM26123.1"/>
    </source>
</evidence>
<reference evidence="4" key="1">
    <citation type="journal article" date="2015" name="Proc. Natl. Acad. Sci. U.S.A.">
        <title>Genome sequencing of adzuki bean (Vigna angularis) provides insight into high starch and low fat accumulation and domestication.</title>
        <authorList>
            <person name="Yang K."/>
            <person name="Tian Z."/>
            <person name="Chen C."/>
            <person name="Luo L."/>
            <person name="Zhao B."/>
            <person name="Wang Z."/>
            <person name="Yu L."/>
            <person name="Li Y."/>
            <person name="Sun Y."/>
            <person name="Li W."/>
            <person name="Chen Y."/>
            <person name="Li Y."/>
            <person name="Zhang Y."/>
            <person name="Ai D."/>
            <person name="Zhao J."/>
            <person name="Shang C."/>
            <person name="Ma Y."/>
            <person name="Wu B."/>
            <person name="Wang M."/>
            <person name="Gao L."/>
            <person name="Sun D."/>
            <person name="Zhang P."/>
            <person name="Guo F."/>
            <person name="Wang W."/>
            <person name="Li Y."/>
            <person name="Wang J."/>
            <person name="Varshney R.K."/>
            <person name="Wang J."/>
            <person name="Ling H.Q."/>
            <person name="Wan P."/>
        </authorList>
    </citation>
    <scope>NUCLEOTIDE SEQUENCE</scope>
    <source>
        <strain evidence="4">cv. Jingnong 6</strain>
    </source>
</reference>
<accession>A0A0L9T6B7</accession>
<dbReference type="Gramene" id="KOM26123">
    <property type="protein sequence ID" value="KOM26123"/>
    <property type="gene ID" value="LR48_Vigan232s001000"/>
</dbReference>
<dbReference type="EMBL" id="KQ258306">
    <property type="protein sequence ID" value="KOM26123.1"/>
    <property type="molecule type" value="Genomic_DNA"/>
</dbReference>
<dbReference type="Proteomes" id="UP000053144">
    <property type="component" value="Unassembled WGS sequence"/>
</dbReference>
<proteinExistence type="predicted"/>
<keyword evidence="2" id="KW-0732">Signal</keyword>
<feature type="region of interest" description="Disordered" evidence="1">
    <location>
        <begin position="68"/>
        <end position="117"/>
    </location>
</feature>
<sequence length="340" mass="38653">MATAVWLAMGRALVTASEGLAEWMSRPQAGLEFGRLKLSAGRIRCLQRVERWRWWLERFREPCGNPGLRRGRHRKRWGPATERSLTQDRTFSNTKQDRTVEDEDERPNTPNYRTVEQGKGRADELFGRAATATVRKNERALFGRALMLQDERSTNIKTERCTNPMEVNEVYKPRGGCTNPMDEVDEVYKPRGGCTNPMEEVDEVYKPRGGCTNPMEVNEVYKPRGGCTNPMDEVDEVYKPRGGCTNPIDEVDERAEIPTTESKIGLDHCLAEGRDTNDRKSVWKLSFADQHGKWAFLAIGEMGFLGQWKMGSVFANGNWVLRVSMGTELCRPVWETGLLG</sequence>
<name>A0A0L9T6B7_PHAAN</name>
<evidence type="ECO:0000313" key="4">
    <source>
        <dbReference type="Proteomes" id="UP000053144"/>
    </source>
</evidence>
<organism evidence="3 4">
    <name type="scientific">Phaseolus angularis</name>
    <name type="common">Azuki bean</name>
    <name type="synonym">Vigna angularis</name>
    <dbReference type="NCBI Taxonomy" id="3914"/>
    <lineage>
        <taxon>Eukaryota</taxon>
        <taxon>Viridiplantae</taxon>
        <taxon>Streptophyta</taxon>
        <taxon>Embryophyta</taxon>
        <taxon>Tracheophyta</taxon>
        <taxon>Spermatophyta</taxon>
        <taxon>Magnoliopsida</taxon>
        <taxon>eudicotyledons</taxon>
        <taxon>Gunneridae</taxon>
        <taxon>Pentapetalae</taxon>
        <taxon>rosids</taxon>
        <taxon>fabids</taxon>
        <taxon>Fabales</taxon>
        <taxon>Fabaceae</taxon>
        <taxon>Papilionoideae</taxon>
        <taxon>50 kb inversion clade</taxon>
        <taxon>NPAAA clade</taxon>
        <taxon>indigoferoid/millettioid clade</taxon>
        <taxon>Phaseoleae</taxon>
        <taxon>Vigna</taxon>
    </lineage>
</organism>
<gene>
    <name evidence="3" type="ORF">LR48_Vigan232s001000</name>
</gene>
<feature type="chain" id="PRO_5005594505" evidence="2">
    <location>
        <begin position="17"/>
        <end position="340"/>
    </location>
</feature>